<dbReference type="InterPro" id="IPR001789">
    <property type="entry name" value="Sig_transdc_resp-reg_receiver"/>
</dbReference>
<dbReference type="SMART" id="SM00421">
    <property type="entry name" value="HTH_LUXR"/>
    <property type="match status" value="1"/>
</dbReference>
<evidence type="ECO:0000256" key="4">
    <source>
        <dbReference type="PROSITE-ProRule" id="PRU00169"/>
    </source>
</evidence>
<reference evidence="8" key="1">
    <citation type="submission" date="2020-01" db="EMBL/GenBank/DDBJ databases">
        <title>'Steroidobacter agaridevorans' sp. nov., agar-degrading bacteria isolated from rhizosphere soils.</title>
        <authorList>
            <person name="Ikenaga M."/>
            <person name="Kataoka M."/>
            <person name="Murouchi A."/>
            <person name="Katsuragi S."/>
            <person name="Sakai M."/>
        </authorList>
    </citation>
    <scope>NUCLEOTIDE SEQUENCE [LARGE SCALE GENOMIC DNA]</scope>
    <source>
        <strain evidence="8">YU21-B</strain>
    </source>
</reference>
<sequence length="209" mass="23288">MNKAAHPVVHILDDDDEVRDVLTAVVQAAGHVAVSYGRPSQFLEKLDHTLPGTLILDVRLPEMSGLELQRHLIRIGSILPVILITNHADIPMVVEAMREGAFDFLEKPVRHQDLIDRVNAALKKDAQNRESIRRHADIRSRFLTLSAREKEVLQLVVDGRANKVIALDLGLSERTVEVHRGNIMDKMGAHSLAHLVRMHMIIQSGVGNA</sequence>
<dbReference type="AlphaFoldDB" id="A0A829YKI6"/>
<evidence type="ECO:0000256" key="3">
    <source>
        <dbReference type="ARBA" id="ARBA00023163"/>
    </source>
</evidence>
<dbReference type="Proteomes" id="UP000445000">
    <property type="component" value="Unassembled WGS sequence"/>
</dbReference>
<evidence type="ECO:0000259" key="6">
    <source>
        <dbReference type="PROSITE" id="PS50110"/>
    </source>
</evidence>
<dbReference type="PROSITE" id="PS00622">
    <property type="entry name" value="HTH_LUXR_1"/>
    <property type="match status" value="1"/>
</dbReference>
<keyword evidence="1" id="KW-0805">Transcription regulation</keyword>
<feature type="modified residue" description="4-aspartylphosphate" evidence="4">
    <location>
        <position position="57"/>
    </location>
</feature>
<keyword evidence="2 7" id="KW-0238">DNA-binding</keyword>
<feature type="domain" description="HTH luxR-type" evidence="5">
    <location>
        <begin position="138"/>
        <end position="203"/>
    </location>
</feature>
<dbReference type="GO" id="GO:0006355">
    <property type="term" value="P:regulation of DNA-templated transcription"/>
    <property type="evidence" value="ECO:0007669"/>
    <property type="project" value="InterPro"/>
</dbReference>
<keyword evidence="8" id="KW-1185">Reference proteome</keyword>
<dbReference type="Pfam" id="PF00072">
    <property type="entry name" value="Response_reg"/>
    <property type="match status" value="1"/>
</dbReference>
<name>A0A829YKI6_9GAMM</name>
<evidence type="ECO:0000259" key="5">
    <source>
        <dbReference type="PROSITE" id="PS50043"/>
    </source>
</evidence>
<dbReference type="SUPFAM" id="SSF52172">
    <property type="entry name" value="CheY-like"/>
    <property type="match status" value="1"/>
</dbReference>
<dbReference type="SMART" id="SM00448">
    <property type="entry name" value="REC"/>
    <property type="match status" value="1"/>
</dbReference>
<dbReference type="PANTHER" id="PTHR44688:SF16">
    <property type="entry name" value="DNA-BINDING TRANSCRIPTIONAL ACTIVATOR DEVR_DOSR"/>
    <property type="match status" value="1"/>
</dbReference>
<evidence type="ECO:0000313" key="7">
    <source>
        <dbReference type="EMBL" id="GFE83760.1"/>
    </source>
</evidence>
<organism evidence="7 8">
    <name type="scientific">Steroidobacter agaridevorans</name>
    <dbReference type="NCBI Taxonomy" id="2695856"/>
    <lineage>
        <taxon>Bacteria</taxon>
        <taxon>Pseudomonadati</taxon>
        <taxon>Pseudomonadota</taxon>
        <taxon>Gammaproteobacteria</taxon>
        <taxon>Steroidobacterales</taxon>
        <taxon>Steroidobacteraceae</taxon>
        <taxon>Steroidobacter</taxon>
    </lineage>
</organism>
<proteinExistence type="predicted"/>
<keyword evidence="4" id="KW-0597">Phosphoprotein</keyword>
<dbReference type="InterPro" id="IPR011006">
    <property type="entry name" value="CheY-like_superfamily"/>
</dbReference>
<evidence type="ECO:0000256" key="2">
    <source>
        <dbReference type="ARBA" id="ARBA00023125"/>
    </source>
</evidence>
<dbReference type="Gene3D" id="1.10.10.10">
    <property type="entry name" value="Winged helix-like DNA-binding domain superfamily/Winged helix DNA-binding domain"/>
    <property type="match status" value="1"/>
</dbReference>
<keyword evidence="3" id="KW-0804">Transcription</keyword>
<evidence type="ECO:0000256" key="1">
    <source>
        <dbReference type="ARBA" id="ARBA00023015"/>
    </source>
</evidence>
<dbReference type="GO" id="GO:0000160">
    <property type="term" value="P:phosphorelay signal transduction system"/>
    <property type="evidence" value="ECO:0007669"/>
    <property type="project" value="InterPro"/>
</dbReference>
<dbReference type="InterPro" id="IPR000792">
    <property type="entry name" value="Tscrpt_reg_LuxR_C"/>
</dbReference>
<dbReference type="EMBL" id="BLJN01000007">
    <property type="protein sequence ID" value="GFE83760.1"/>
    <property type="molecule type" value="Genomic_DNA"/>
</dbReference>
<accession>A0A829YKI6</accession>
<evidence type="ECO:0000313" key="8">
    <source>
        <dbReference type="Proteomes" id="UP000445000"/>
    </source>
</evidence>
<gene>
    <name evidence="7" type="primary">nwsB_3</name>
    <name evidence="7" type="ORF">GCM10011487_57600</name>
</gene>
<dbReference type="InterPro" id="IPR016032">
    <property type="entry name" value="Sig_transdc_resp-reg_C-effctor"/>
</dbReference>
<dbReference type="InterPro" id="IPR036388">
    <property type="entry name" value="WH-like_DNA-bd_sf"/>
</dbReference>
<dbReference type="Gene3D" id="3.40.50.2300">
    <property type="match status" value="1"/>
</dbReference>
<feature type="domain" description="Response regulatory" evidence="6">
    <location>
        <begin position="8"/>
        <end position="122"/>
    </location>
</feature>
<dbReference type="Pfam" id="PF00196">
    <property type="entry name" value="GerE"/>
    <property type="match status" value="1"/>
</dbReference>
<dbReference type="GO" id="GO:0003677">
    <property type="term" value="F:DNA binding"/>
    <property type="evidence" value="ECO:0007669"/>
    <property type="project" value="UniProtKB-KW"/>
</dbReference>
<protein>
    <submittedName>
        <fullName evidence="7">DNA-binding response regulator</fullName>
    </submittedName>
</protein>
<dbReference type="PANTHER" id="PTHR44688">
    <property type="entry name" value="DNA-BINDING TRANSCRIPTIONAL ACTIVATOR DEVR_DOSR"/>
    <property type="match status" value="1"/>
</dbReference>
<dbReference type="RefSeq" id="WP_161815388.1">
    <property type="nucleotide sequence ID" value="NZ_BLJN01000007.1"/>
</dbReference>
<dbReference type="PROSITE" id="PS50110">
    <property type="entry name" value="RESPONSE_REGULATORY"/>
    <property type="match status" value="1"/>
</dbReference>
<dbReference type="PRINTS" id="PR00038">
    <property type="entry name" value="HTHLUXR"/>
</dbReference>
<dbReference type="CDD" id="cd06170">
    <property type="entry name" value="LuxR_C_like"/>
    <property type="match status" value="1"/>
</dbReference>
<comment type="caution">
    <text evidence="7">The sequence shown here is derived from an EMBL/GenBank/DDBJ whole genome shotgun (WGS) entry which is preliminary data.</text>
</comment>
<dbReference type="PROSITE" id="PS50043">
    <property type="entry name" value="HTH_LUXR_2"/>
    <property type="match status" value="1"/>
</dbReference>
<dbReference type="SUPFAM" id="SSF46894">
    <property type="entry name" value="C-terminal effector domain of the bipartite response regulators"/>
    <property type="match status" value="1"/>
</dbReference>